<dbReference type="Proteomes" id="UP000185696">
    <property type="component" value="Unassembled WGS sequence"/>
</dbReference>
<comment type="caution">
    <text evidence="1">The sequence shown here is derived from an EMBL/GenBank/DDBJ whole genome shotgun (WGS) entry which is preliminary data.</text>
</comment>
<gene>
    <name evidence="1" type="ORF">BLA60_39570</name>
</gene>
<protein>
    <submittedName>
        <fullName evidence="1">Uncharacterized protein</fullName>
    </submittedName>
</protein>
<organism evidence="1 2">
    <name type="scientific">Actinophytocola xinjiangensis</name>
    <dbReference type="NCBI Taxonomy" id="485602"/>
    <lineage>
        <taxon>Bacteria</taxon>
        <taxon>Bacillati</taxon>
        <taxon>Actinomycetota</taxon>
        <taxon>Actinomycetes</taxon>
        <taxon>Pseudonocardiales</taxon>
        <taxon>Pseudonocardiaceae</taxon>
    </lineage>
</organism>
<sequence>MSQDDTPQRRKAVVLARKASTAWADHEATGFTGRTQAIRFVRAANRAETALLRVALDDLDDPRPRLAYGYVSGLRSAALAAVANRLMAMGSIGAARGALWAYDHPVLHQFLRPGLSSYTVFGELVDRLEPLVEQPPVETEFTSQEGTVGLLTWPSRFVAAADARLALAHRLASFQPRPLTSPATPRGLDAFFRSRGGFFRTSESFVWECQAESCQGASFEQEAATLTREAVLLHELLEHYGDDTLPYGPAATATARRRAKEITDLLPLDWH</sequence>
<dbReference type="RefSeq" id="WP_075138235.1">
    <property type="nucleotide sequence ID" value="NZ_MSIF01000039.1"/>
</dbReference>
<dbReference type="OrthoDB" id="9878747at2"/>
<accession>A0A7Z0WD95</accession>
<name>A0A7Z0WD95_9PSEU</name>
<proteinExistence type="predicted"/>
<dbReference type="EMBL" id="MSIF01000039">
    <property type="protein sequence ID" value="OLF04722.1"/>
    <property type="molecule type" value="Genomic_DNA"/>
</dbReference>
<evidence type="ECO:0000313" key="1">
    <source>
        <dbReference type="EMBL" id="OLF04722.1"/>
    </source>
</evidence>
<evidence type="ECO:0000313" key="2">
    <source>
        <dbReference type="Proteomes" id="UP000185696"/>
    </source>
</evidence>
<dbReference type="AlphaFoldDB" id="A0A7Z0WD95"/>
<reference evidence="1 2" key="1">
    <citation type="submission" date="2016-12" db="EMBL/GenBank/DDBJ databases">
        <title>The draft genome sequence of Actinophytocola xinjiangensis.</title>
        <authorList>
            <person name="Wang W."/>
            <person name="Yuan L."/>
        </authorList>
    </citation>
    <scope>NUCLEOTIDE SEQUENCE [LARGE SCALE GENOMIC DNA]</scope>
    <source>
        <strain evidence="1 2">CGMCC 4.4663</strain>
    </source>
</reference>
<keyword evidence="2" id="KW-1185">Reference proteome</keyword>